<sequence length="58" mass="6926">MWHNERTAPLLHRRKCRINKALTQENRASLIEGETGLEKCKPNHANDYYTQTAYLHRF</sequence>
<protein>
    <submittedName>
        <fullName evidence="1">Uncharacterized protein</fullName>
    </submittedName>
</protein>
<gene>
    <name evidence="1" type="ORF">T12_690</name>
</gene>
<reference evidence="1 2" key="1">
    <citation type="submission" date="2015-01" db="EMBL/GenBank/DDBJ databases">
        <title>Evolution of Trichinella species and genotypes.</title>
        <authorList>
            <person name="Korhonen P.K."/>
            <person name="Edoardo P."/>
            <person name="Giuseppe L.R."/>
            <person name="Gasser R.B."/>
        </authorList>
    </citation>
    <scope>NUCLEOTIDE SEQUENCE [LARGE SCALE GENOMIC DNA]</scope>
    <source>
        <strain evidence="1">ISS2496</strain>
    </source>
</reference>
<comment type="caution">
    <text evidence="1">The sequence shown here is derived from an EMBL/GenBank/DDBJ whole genome shotgun (WGS) entry which is preliminary data.</text>
</comment>
<organism evidence="1 2">
    <name type="scientific">Trichinella patagoniensis</name>
    <dbReference type="NCBI Taxonomy" id="990121"/>
    <lineage>
        <taxon>Eukaryota</taxon>
        <taxon>Metazoa</taxon>
        <taxon>Ecdysozoa</taxon>
        <taxon>Nematoda</taxon>
        <taxon>Enoplea</taxon>
        <taxon>Dorylaimia</taxon>
        <taxon>Trichinellida</taxon>
        <taxon>Trichinellidae</taxon>
        <taxon>Trichinella</taxon>
    </lineage>
</organism>
<dbReference type="Proteomes" id="UP000054783">
    <property type="component" value="Unassembled WGS sequence"/>
</dbReference>
<dbReference type="AlphaFoldDB" id="A0A0V0YVX9"/>
<evidence type="ECO:0000313" key="2">
    <source>
        <dbReference type="Proteomes" id="UP000054783"/>
    </source>
</evidence>
<dbReference type="EMBL" id="JYDQ01001942">
    <property type="protein sequence ID" value="KRY04446.1"/>
    <property type="molecule type" value="Genomic_DNA"/>
</dbReference>
<accession>A0A0V0YVX9</accession>
<keyword evidence="2" id="KW-1185">Reference proteome</keyword>
<proteinExistence type="predicted"/>
<evidence type="ECO:0000313" key="1">
    <source>
        <dbReference type="EMBL" id="KRY04446.1"/>
    </source>
</evidence>
<name>A0A0V0YVX9_9BILA</name>